<organism evidence="3 4">
    <name type="scientific">Paragonimus heterotremus</name>
    <dbReference type="NCBI Taxonomy" id="100268"/>
    <lineage>
        <taxon>Eukaryota</taxon>
        <taxon>Metazoa</taxon>
        <taxon>Spiralia</taxon>
        <taxon>Lophotrochozoa</taxon>
        <taxon>Platyhelminthes</taxon>
        <taxon>Trematoda</taxon>
        <taxon>Digenea</taxon>
        <taxon>Plagiorchiida</taxon>
        <taxon>Troglotremata</taxon>
        <taxon>Troglotrematidae</taxon>
        <taxon>Paragonimus</taxon>
    </lineage>
</organism>
<evidence type="ECO:0000259" key="2">
    <source>
        <dbReference type="Pfam" id="PF04153"/>
    </source>
</evidence>
<feature type="non-terminal residue" evidence="3">
    <location>
        <position position="284"/>
    </location>
</feature>
<dbReference type="InterPro" id="IPR038635">
    <property type="entry name" value="CCR4-NOT_su2/3/5_C_sf"/>
</dbReference>
<feature type="region of interest" description="Disordered" evidence="1">
    <location>
        <begin position="84"/>
        <end position="122"/>
    </location>
</feature>
<gene>
    <name evidence="3" type="ORF">PHET_10962</name>
</gene>
<dbReference type="EMBL" id="LUCH01008421">
    <property type="protein sequence ID" value="KAF5396347.1"/>
    <property type="molecule type" value="Genomic_DNA"/>
</dbReference>
<dbReference type="InterPro" id="IPR007282">
    <property type="entry name" value="NOT2/3/5_C"/>
</dbReference>
<feature type="compositionally biased region" description="Polar residues" evidence="1">
    <location>
        <begin position="177"/>
        <end position="193"/>
    </location>
</feature>
<feature type="compositionally biased region" description="Low complexity" evidence="1">
    <location>
        <begin position="194"/>
        <end position="220"/>
    </location>
</feature>
<name>A0A8J4SL79_9TREM</name>
<feature type="domain" description="NOT2/NOT3/NOT5 C-terminal" evidence="2">
    <location>
        <begin position="1"/>
        <end position="56"/>
    </location>
</feature>
<keyword evidence="4" id="KW-1185">Reference proteome</keyword>
<evidence type="ECO:0000313" key="4">
    <source>
        <dbReference type="Proteomes" id="UP000748531"/>
    </source>
</evidence>
<accession>A0A8J4SL79</accession>
<protein>
    <recommendedName>
        <fullName evidence="2">NOT2/NOT3/NOT5 C-terminal domain-containing protein</fullName>
    </recommendedName>
</protein>
<feature type="region of interest" description="Disordered" evidence="1">
    <location>
        <begin position="177"/>
        <end position="220"/>
    </location>
</feature>
<sequence>YQREWRFHKKEQIWLTRIIGANFTTDSSSEQGDYYFWDPLKAQKSTHQMTILYSDLDDAPRAFRLSSGTLSAFVSIGLPAGTASGHHSIGPHSHSGSHSALQQQHLAAYQQHQQQYSHQQSLLTRQQLGTVASLSNVGSSPQQPSGQMMALQGVTSLTGNLGSPSAATLANLFNARQQQQHKQQLSPTTNYFQTSSSHARSASTAAGSSVTPSTSPAATTGVTSMAANTLVSTSPNNTSANSTSGSSNVVDLAIDSDATLSRMANCLSITDAGGVQPVFENARL</sequence>
<dbReference type="GO" id="GO:2000036">
    <property type="term" value="P:regulation of stem cell population maintenance"/>
    <property type="evidence" value="ECO:0007669"/>
    <property type="project" value="UniProtKB-ARBA"/>
</dbReference>
<comment type="caution">
    <text evidence="3">The sequence shown here is derived from an EMBL/GenBank/DDBJ whole genome shotgun (WGS) entry which is preliminary data.</text>
</comment>
<dbReference type="AlphaFoldDB" id="A0A8J4SL79"/>
<dbReference type="Pfam" id="PF04153">
    <property type="entry name" value="NOT2_3_5_C"/>
    <property type="match status" value="1"/>
</dbReference>
<dbReference type="GO" id="GO:0006355">
    <property type="term" value="P:regulation of DNA-templated transcription"/>
    <property type="evidence" value="ECO:0007669"/>
    <property type="project" value="InterPro"/>
</dbReference>
<reference evidence="3" key="1">
    <citation type="submission" date="2019-05" db="EMBL/GenBank/DDBJ databases">
        <title>Annotation for the trematode Paragonimus heterotremus.</title>
        <authorList>
            <person name="Choi Y.-J."/>
        </authorList>
    </citation>
    <scope>NUCLEOTIDE SEQUENCE</scope>
    <source>
        <strain evidence="3">LC</strain>
    </source>
</reference>
<dbReference type="OrthoDB" id="25391at2759"/>
<dbReference type="Proteomes" id="UP000748531">
    <property type="component" value="Unassembled WGS sequence"/>
</dbReference>
<evidence type="ECO:0000256" key="1">
    <source>
        <dbReference type="SAM" id="MobiDB-lite"/>
    </source>
</evidence>
<proteinExistence type="predicted"/>
<dbReference type="Gene3D" id="2.30.30.1020">
    <property type="entry name" value="CCR4-NOT complex subunit 2/3/5, C-terminal domain"/>
    <property type="match status" value="1"/>
</dbReference>
<evidence type="ECO:0000313" key="3">
    <source>
        <dbReference type="EMBL" id="KAF5396347.1"/>
    </source>
</evidence>